<dbReference type="EMBL" id="MPUH01000767">
    <property type="protein sequence ID" value="OMJ74196.1"/>
    <property type="molecule type" value="Genomic_DNA"/>
</dbReference>
<name>A0A1R2BBR5_9CILI</name>
<keyword evidence="2" id="KW-1185">Reference proteome</keyword>
<sequence>MQGINGKHLIYSSAAEKNESNHLIQSFLKSRCSSTRNLSPKISVYNVKKHENLSLMRTPSANGPKKVAKHSLFSSKNNTRLRSLSIYLSNKLKYANQDNHSEYLQVCRSALQELIDLKHPISTVLESIQKGYEAEISSKSTQGINASSKFGEIKILRNENLPNSFSKASLSTASTLDRLRFRRSSGKKPRKFRLLELSPKRSSPTSVPKLNIKKITIAKQESSEKITNTREGTIKNYHFQDYQDEFMSKFEEFSESWRRQILEKRKNLH</sequence>
<proteinExistence type="predicted"/>
<evidence type="ECO:0000313" key="2">
    <source>
        <dbReference type="Proteomes" id="UP000187209"/>
    </source>
</evidence>
<comment type="caution">
    <text evidence="1">The sequence shown here is derived from an EMBL/GenBank/DDBJ whole genome shotgun (WGS) entry which is preliminary data.</text>
</comment>
<dbReference type="Proteomes" id="UP000187209">
    <property type="component" value="Unassembled WGS sequence"/>
</dbReference>
<reference evidence="1 2" key="1">
    <citation type="submission" date="2016-11" db="EMBL/GenBank/DDBJ databases">
        <title>The macronuclear genome of Stentor coeruleus: a giant cell with tiny introns.</title>
        <authorList>
            <person name="Slabodnick M."/>
            <person name="Ruby J.G."/>
            <person name="Reiff S.B."/>
            <person name="Swart E.C."/>
            <person name="Gosai S."/>
            <person name="Prabakaran S."/>
            <person name="Witkowska E."/>
            <person name="Larue G.E."/>
            <person name="Fisher S."/>
            <person name="Freeman R.M."/>
            <person name="Gunawardena J."/>
            <person name="Chu W."/>
            <person name="Stover N.A."/>
            <person name="Gregory B.D."/>
            <person name="Nowacki M."/>
            <person name="Derisi J."/>
            <person name="Roy S.W."/>
            <person name="Marshall W.F."/>
            <person name="Sood P."/>
        </authorList>
    </citation>
    <scope>NUCLEOTIDE SEQUENCE [LARGE SCALE GENOMIC DNA]</scope>
    <source>
        <strain evidence="1">WM001</strain>
    </source>
</reference>
<gene>
    <name evidence="1" type="ORF">SteCoe_26920</name>
</gene>
<protein>
    <submittedName>
        <fullName evidence="1">Uncharacterized protein</fullName>
    </submittedName>
</protein>
<organism evidence="1 2">
    <name type="scientific">Stentor coeruleus</name>
    <dbReference type="NCBI Taxonomy" id="5963"/>
    <lineage>
        <taxon>Eukaryota</taxon>
        <taxon>Sar</taxon>
        <taxon>Alveolata</taxon>
        <taxon>Ciliophora</taxon>
        <taxon>Postciliodesmatophora</taxon>
        <taxon>Heterotrichea</taxon>
        <taxon>Heterotrichida</taxon>
        <taxon>Stentoridae</taxon>
        <taxon>Stentor</taxon>
    </lineage>
</organism>
<accession>A0A1R2BBR5</accession>
<dbReference type="AlphaFoldDB" id="A0A1R2BBR5"/>
<evidence type="ECO:0000313" key="1">
    <source>
        <dbReference type="EMBL" id="OMJ74196.1"/>
    </source>
</evidence>